<feature type="chain" id="PRO_5037755756" description="EF-hand domain-containing protein" evidence="2">
    <location>
        <begin position="29"/>
        <end position="285"/>
    </location>
</feature>
<feature type="region of interest" description="Disordered" evidence="1">
    <location>
        <begin position="154"/>
        <end position="179"/>
    </location>
</feature>
<evidence type="ECO:0000256" key="1">
    <source>
        <dbReference type="SAM" id="MobiDB-lite"/>
    </source>
</evidence>
<accession>A0A918FEW5</accession>
<dbReference type="AlphaFoldDB" id="A0A918FEW5"/>
<feature type="signal peptide" evidence="2">
    <location>
        <begin position="1"/>
        <end position="28"/>
    </location>
</feature>
<dbReference type="Proteomes" id="UP000603865">
    <property type="component" value="Unassembled WGS sequence"/>
</dbReference>
<feature type="compositionally biased region" description="Polar residues" evidence="1">
    <location>
        <begin position="103"/>
        <end position="112"/>
    </location>
</feature>
<reference evidence="3" key="1">
    <citation type="journal article" date="2014" name="Int. J. Syst. Evol. Microbiol.">
        <title>Complete genome sequence of Corynebacterium casei LMG S-19264T (=DSM 44701T), isolated from a smear-ripened cheese.</title>
        <authorList>
            <consortium name="US DOE Joint Genome Institute (JGI-PGF)"/>
            <person name="Walter F."/>
            <person name="Albersmeier A."/>
            <person name="Kalinowski J."/>
            <person name="Ruckert C."/>
        </authorList>
    </citation>
    <scope>NUCLEOTIDE SEQUENCE</scope>
    <source>
        <strain evidence="3">JCM 31311</strain>
    </source>
</reference>
<dbReference type="RefSeq" id="WP_189092970.1">
    <property type="nucleotide sequence ID" value="NZ_BMQL01000051.1"/>
</dbReference>
<comment type="caution">
    <text evidence="3">The sequence shown here is derived from an EMBL/GenBank/DDBJ whole genome shotgun (WGS) entry which is preliminary data.</text>
</comment>
<proteinExistence type="predicted"/>
<name>A0A918FEW5_9DEIO</name>
<dbReference type="PROSITE" id="PS00018">
    <property type="entry name" value="EF_HAND_1"/>
    <property type="match status" value="1"/>
</dbReference>
<feature type="compositionally biased region" description="Low complexity" evidence="1">
    <location>
        <begin position="154"/>
        <end position="167"/>
    </location>
</feature>
<protein>
    <recommendedName>
        <fullName evidence="5">EF-hand domain-containing protein</fullName>
    </recommendedName>
</protein>
<evidence type="ECO:0000313" key="3">
    <source>
        <dbReference type="EMBL" id="GGR30978.1"/>
    </source>
</evidence>
<feature type="compositionally biased region" description="Polar residues" evidence="1">
    <location>
        <begin position="272"/>
        <end position="285"/>
    </location>
</feature>
<keyword evidence="4" id="KW-1185">Reference proteome</keyword>
<feature type="region of interest" description="Disordered" evidence="1">
    <location>
        <begin position="265"/>
        <end position="285"/>
    </location>
</feature>
<evidence type="ECO:0000256" key="2">
    <source>
        <dbReference type="SAM" id="SignalP"/>
    </source>
</evidence>
<keyword evidence="2" id="KW-0732">Signal</keyword>
<evidence type="ECO:0008006" key="5">
    <source>
        <dbReference type="Google" id="ProtNLM"/>
    </source>
</evidence>
<dbReference type="EMBL" id="BMQL01000051">
    <property type="protein sequence ID" value="GGR30978.1"/>
    <property type="molecule type" value="Genomic_DNA"/>
</dbReference>
<gene>
    <name evidence="3" type="ORF">GCM10008957_47150</name>
</gene>
<dbReference type="InterPro" id="IPR018247">
    <property type="entry name" value="EF_Hand_1_Ca_BS"/>
</dbReference>
<sequence>MIRSTVRHSIALKRLAAAAVLLSPLASAQTSSQTPQWDIGNGNMRFLGCYAVQRAVQCDIVYTLIRAKAGLLALEQGDLTYITADGRDGEAQSVSVGGAAFGPTSQQDSLNGKPQRATFRLPIPASSKPLKTLNIVGHVLSNITISHSGAPALPKATPAAAPVPSTPQNAAAPAGQSGSATISGTISAGDELQGAVVFACVRQGDGCDNSTIKYTEIRSSGQNAAYTIVGLDRALTYTVVGWLDTDGDGEVNAGDLLGTYNVGSNAAPISPPHTSTDFSISEIQD</sequence>
<evidence type="ECO:0000313" key="4">
    <source>
        <dbReference type="Proteomes" id="UP000603865"/>
    </source>
</evidence>
<feature type="region of interest" description="Disordered" evidence="1">
    <location>
        <begin position="94"/>
        <end position="114"/>
    </location>
</feature>
<reference evidence="3" key="2">
    <citation type="submission" date="2020-09" db="EMBL/GenBank/DDBJ databases">
        <authorList>
            <person name="Sun Q."/>
            <person name="Ohkuma M."/>
        </authorList>
    </citation>
    <scope>NUCLEOTIDE SEQUENCE</scope>
    <source>
        <strain evidence="3">JCM 31311</strain>
    </source>
</reference>
<organism evidence="3 4">
    <name type="scientific">Deinococcus ruber</name>
    <dbReference type="NCBI Taxonomy" id="1848197"/>
    <lineage>
        <taxon>Bacteria</taxon>
        <taxon>Thermotogati</taxon>
        <taxon>Deinococcota</taxon>
        <taxon>Deinococci</taxon>
        <taxon>Deinococcales</taxon>
        <taxon>Deinococcaceae</taxon>
        <taxon>Deinococcus</taxon>
    </lineage>
</organism>